<dbReference type="SMART" id="SM00382">
    <property type="entry name" value="AAA"/>
    <property type="match status" value="1"/>
</dbReference>
<dbReference type="PANTHER" id="PTHR42798:SF6">
    <property type="entry name" value="CELL DIVISION ATP-BINDING PROTEIN FTSE"/>
    <property type="match status" value="1"/>
</dbReference>
<comment type="similarity">
    <text evidence="11">Belongs to the ABC transporter superfamily. Macrolide exporter (TC 3.A.1.122) family.</text>
</comment>
<protein>
    <recommendedName>
        <fullName evidence="13">ABC transporter domain-containing protein</fullName>
    </recommendedName>
</protein>
<reference evidence="14 15" key="1">
    <citation type="journal article" date="2019" name="Appl. Microbiol. Biotechnol.">
        <title>Uncovering carbohydrate metabolism through a genotype-phenotype association study of 56 lactic acid bacteria genomes.</title>
        <authorList>
            <person name="Buron-Moles G."/>
            <person name="Chailyan A."/>
            <person name="Dolejs I."/>
            <person name="Forster J."/>
            <person name="Miks M.H."/>
        </authorList>
    </citation>
    <scope>NUCLEOTIDE SEQUENCE [LARGE SCALE GENOMIC DNA]</scope>
    <source>
        <strain evidence="14 15">ATCC 700006</strain>
    </source>
</reference>
<keyword evidence="2" id="KW-0813">Transport</keyword>
<dbReference type="PROSITE" id="PS00211">
    <property type="entry name" value="ABC_TRANSPORTER_1"/>
    <property type="match status" value="1"/>
</dbReference>
<dbReference type="Gene3D" id="3.40.50.300">
    <property type="entry name" value="P-loop containing nucleotide triphosphate hydrolases"/>
    <property type="match status" value="1"/>
</dbReference>
<keyword evidence="8" id="KW-0029">Amino-acid transport</keyword>
<feature type="domain" description="ABC transporter" evidence="13">
    <location>
        <begin position="4"/>
        <end position="242"/>
    </location>
</feature>
<dbReference type="InterPro" id="IPR003838">
    <property type="entry name" value="ABC3_permease_C"/>
</dbReference>
<keyword evidence="3" id="KW-1003">Cell membrane</keyword>
<dbReference type="InterPro" id="IPR025857">
    <property type="entry name" value="MacB_PCD"/>
</dbReference>
<dbReference type="GO" id="GO:0005886">
    <property type="term" value="C:plasma membrane"/>
    <property type="evidence" value="ECO:0007669"/>
    <property type="project" value="UniProtKB-SubCell"/>
</dbReference>
<comment type="subcellular location">
    <subcellularLocation>
        <location evidence="1">Cell inner membrane</location>
        <topology evidence="1">Multi-pass membrane protein</topology>
    </subcellularLocation>
</comment>
<proteinExistence type="inferred from homology"/>
<evidence type="ECO:0000256" key="9">
    <source>
        <dbReference type="ARBA" id="ARBA00022989"/>
    </source>
</evidence>
<evidence type="ECO:0000256" key="4">
    <source>
        <dbReference type="ARBA" id="ARBA00022519"/>
    </source>
</evidence>
<evidence type="ECO:0000256" key="2">
    <source>
        <dbReference type="ARBA" id="ARBA00022448"/>
    </source>
</evidence>
<dbReference type="EMBL" id="PUFI01000005">
    <property type="protein sequence ID" value="TDG69515.1"/>
    <property type="molecule type" value="Genomic_DNA"/>
</dbReference>
<dbReference type="SUPFAM" id="SSF52540">
    <property type="entry name" value="P-loop containing nucleoside triphosphate hydrolases"/>
    <property type="match status" value="1"/>
</dbReference>
<feature type="transmembrane region" description="Helical" evidence="12">
    <location>
        <begin position="529"/>
        <end position="554"/>
    </location>
</feature>
<dbReference type="InterPro" id="IPR017911">
    <property type="entry name" value="MacB-like_ATP-bd"/>
</dbReference>
<dbReference type="GO" id="GO:0016887">
    <property type="term" value="F:ATP hydrolysis activity"/>
    <property type="evidence" value="ECO:0007669"/>
    <property type="project" value="InterPro"/>
</dbReference>
<keyword evidence="6" id="KW-0547">Nucleotide-binding</keyword>
<feature type="transmembrane region" description="Helical" evidence="12">
    <location>
        <begin position="585"/>
        <end position="607"/>
    </location>
</feature>
<comment type="caution">
    <text evidence="14">The sequence shown here is derived from an EMBL/GenBank/DDBJ whole genome shotgun (WGS) entry which is preliminary data.</text>
</comment>
<evidence type="ECO:0000256" key="11">
    <source>
        <dbReference type="ARBA" id="ARBA00038388"/>
    </source>
</evidence>
<dbReference type="InterPro" id="IPR027417">
    <property type="entry name" value="P-loop_NTPase"/>
</dbReference>
<keyword evidence="15" id="KW-1185">Reference proteome</keyword>
<evidence type="ECO:0000256" key="1">
    <source>
        <dbReference type="ARBA" id="ARBA00004429"/>
    </source>
</evidence>
<accession>A0A4V3A2N8</accession>
<feature type="transmembrane region" description="Helical" evidence="12">
    <location>
        <begin position="265"/>
        <end position="285"/>
    </location>
</feature>
<evidence type="ECO:0000256" key="5">
    <source>
        <dbReference type="ARBA" id="ARBA00022692"/>
    </source>
</evidence>
<dbReference type="STRING" id="907931.GCA_000165675_01413"/>
<evidence type="ECO:0000256" key="6">
    <source>
        <dbReference type="ARBA" id="ARBA00022741"/>
    </source>
</evidence>
<gene>
    <name evidence="14" type="ORF">C5L23_000977</name>
</gene>
<dbReference type="CDD" id="cd03255">
    <property type="entry name" value="ABC_MJ0796_LolCDE_FtsE"/>
    <property type="match status" value="1"/>
</dbReference>
<evidence type="ECO:0000256" key="7">
    <source>
        <dbReference type="ARBA" id="ARBA00022840"/>
    </source>
</evidence>
<dbReference type="GO" id="GO:0098796">
    <property type="term" value="C:membrane protein complex"/>
    <property type="evidence" value="ECO:0007669"/>
    <property type="project" value="UniProtKB-ARBA"/>
</dbReference>
<keyword evidence="9 12" id="KW-1133">Transmembrane helix</keyword>
<dbReference type="Proteomes" id="UP000295681">
    <property type="component" value="Unassembled WGS sequence"/>
</dbReference>
<dbReference type="Pfam" id="PF12704">
    <property type="entry name" value="MacB_PCD"/>
    <property type="match status" value="1"/>
</dbReference>
<feature type="transmembrane region" description="Helical" evidence="12">
    <location>
        <begin position="619"/>
        <end position="644"/>
    </location>
</feature>
<evidence type="ECO:0000256" key="8">
    <source>
        <dbReference type="ARBA" id="ARBA00022970"/>
    </source>
</evidence>
<dbReference type="InterPro" id="IPR003593">
    <property type="entry name" value="AAA+_ATPase"/>
</dbReference>
<evidence type="ECO:0000256" key="3">
    <source>
        <dbReference type="ARBA" id="ARBA00022475"/>
    </source>
</evidence>
<sequence length="661" mass="72418">MAFLELSAIHKSYFLGKEEFPVLKGIDLKFEKGEFVSILGESGGGKSTLMNIIGGLDRNFEGTVTVNGNLLDHKQEKQLDLYRRQTVGYIFQSFNLINYQTNLENVLTSLNMTKLSSADRKKKATELLDKVGLAEHMHKYPSQLSGGQKQRVAIARALASSPDVIIADEPTGALDSVNTREVLELLEDIAKDGKLVIVVTHSQEVANYGTRILHMADGKIDNEKSLKPKFELPAHQDRIPSRPLSSKTLWQMAFDHLRFNKLRNFLITLGSAIGIFSVILFLGLGNGIKGYINDQVTQLANPNYPTVMRNVTEDKDAPASQRMQETSQAMATDYNAATLPDNYIDRLQKVNHIDKVERGYQFGNVTFTYGKQKTQGAQIQTWTSAFSSKSIKAGHKPGHNELVIDKTFAQQIDSDNWKSLIGKEVSFSYFAFNKDNQPVQIKDKLKVVGIAEGGQSGAIYSMSFDTVKDQLAKAKATTDPTYATIGIDDAENVKSVVKKVNQIEIDGKRAFVGMSIGDILDTINTITSLASYVLAAIAGISLLVSAIMIIVTTYMSVAERTKEIGVLRALGARSKDVRRLFTNESLLIGLISAVLGLVAAYAGQALMNVALYNLIKFNIVQVSIGNVIFAIVISLLIALLASLVPSRKAAKLNTIDALAAD</sequence>
<evidence type="ECO:0000256" key="10">
    <source>
        <dbReference type="ARBA" id="ARBA00023136"/>
    </source>
</evidence>
<dbReference type="FunFam" id="3.40.50.300:FF:000032">
    <property type="entry name" value="Export ABC transporter ATP-binding protein"/>
    <property type="match status" value="1"/>
</dbReference>
<keyword evidence="5 12" id="KW-0812">Transmembrane</keyword>
<keyword evidence="4" id="KW-0997">Cell inner membrane</keyword>
<evidence type="ECO:0000313" key="14">
    <source>
        <dbReference type="EMBL" id="TDG69515.1"/>
    </source>
</evidence>
<evidence type="ECO:0000313" key="15">
    <source>
        <dbReference type="Proteomes" id="UP000295681"/>
    </source>
</evidence>
<dbReference type="InterPro" id="IPR017871">
    <property type="entry name" value="ABC_transporter-like_CS"/>
</dbReference>
<evidence type="ECO:0000259" key="13">
    <source>
        <dbReference type="PROSITE" id="PS50893"/>
    </source>
</evidence>
<dbReference type="Pfam" id="PF00005">
    <property type="entry name" value="ABC_tran"/>
    <property type="match status" value="1"/>
</dbReference>
<evidence type="ECO:0000256" key="12">
    <source>
        <dbReference type="SAM" id="Phobius"/>
    </source>
</evidence>
<keyword evidence="10 12" id="KW-0472">Membrane</keyword>
<dbReference type="AlphaFoldDB" id="A0A4V3A2N8"/>
<organism evidence="14 15">
    <name type="scientific">Leuconostoc fallax</name>
    <dbReference type="NCBI Taxonomy" id="1251"/>
    <lineage>
        <taxon>Bacteria</taxon>
        <taxon>Bacillati</taxon>
        <taxon>Bacillota</taxon>
        <taxon>Bacilli</taxon>
        <taxon>Lactobacillales</taxon>
        <taxon>Lactobacillaceae</taxon>
        <taxon>Leuconostoc</taxon>
    </lineage>
</organism>
<dbReference type="GO" id="GO:0006865">
    <property type="term" value="P:amino acid transport"/>
    <property type="evidence" value="ECO:0007669"/>
    <property type="project" value="UniProtKB-KW"/>
</dbReference>
<dbReference type="GO" id="GO:0022857">
    <property type="term" value="F:transmembrane transporter activity"/>
    <property type="evidence" value="ECO:0007669"/>
    <property type="project" value="UniProtKB-ARBA"/>
</dbReference>
<dbReference type="PANTHER" id="PTHR42798">
    <property type="entry name" value="LIPOPROTEIN-RELEASING SYSTEM ATP-BINDING PROTEIN LOLD"/>
    <property type="match status" value="1"/>
</dbReference>
<name>A0A4V3A2N8_9LACO</name>
<dbReference type="Pfam" id="PF02687">
    <property type="entry name" value="FtsX"/>
    <property type="match status" value="1"/>
</dbReference>
<dbReference type="GO" id="GO:0005524">
    <property type="term" value="F:ATP binding"/>
    <property type="evidence" value="ECO:0007669"/>
    <property type="project" value="UniProtKB-KW"/>
</dbReference>
<dbReference type="InterPro" id="IPR003439">
    <property type="entry name" value="ABC_transporter-like_ATP-bd"/>
</dbReference>
<dbReference type="PROSITE" id="PS50893">
    <property type="entry name" value="ABC_TRANSPORTER_2"/>
    <property type="match status" value="1"/>
</dbReference>
<dbReference type="RefSeq" id="WP_010007255.1">
    <property type="nucleotide sequence ID" value="NZ_JAGYGP010000001.1"/>
</dbReference>
<keyword evidence="7" id="KW-0067">ATP-binding</keyword>